<dbReference type="InterPro" id="IPR020846">
    <property type="entry name" value="MFS_dom"/>
</dbReference>
<feature type="transmembrane region" description="Helical" evidence="7">
    <location>
        <begin position="200"/>
        <end position="221"/>
    </location>
</feature>
<evidence type="ECO:0000256" key="7">
    <source>
        <dbReference type="SAM" id="Phobius"/>
    </source>
</evidence>
<feature type="transmembrane region" description="Helical" evidence="7">
    <location>
        <begin position="445"/>
        <end position="463"/>
    </location>
</feature>
<dbReference type="SUPFAM" id="SSF103473">
    <property type="entry name" value="MFS general substrate transporter"/>
    <property type="match status" value="1"/>
</dbReference>
<evidence type="ECO:0000313" key="10">
    <source>
        <dbReference type="Proteomes" id="UP000436088"/>
    </source>
</evidence>
<keyword evidence="3 7" id="KW-0812">Transmembrane</keyword>
<comment type="caution">
    <text evidence="9">The sequence shown here is derived from an EMBL/GenBank/DDBJ whole genome shotgun (WGS) entry which is preliminary data.</text>
</comment>
<keyword evidence="5 7" id="KW-0472">Membrane</keyword>
<sequence length="566" mass="61831">MPTAGDAPPADDGSDRRPSSKQNKINQAYLNGLLARTAKIRNNKYPQIFDWKRGIVVVACIFVPKRRKKKFIRTGKQQLDGQMDYETAGLYTLDEALETVGFGRFQVFVLGYAGLGWLAEAMEIMILSFIGQAVKSEWQLSSSQESLLSTIVFAGMLIGAYTWGILSDNYGRRKGFLVISIVTFGAGFLSTFSPNYLSLVVLRGLVGFGLGGSSVFLSWFLEFVPASNRGMWMVVFSTFWTFGSIFEATLAWIAMPRLGWRWVLAFSSVPSFALLLLFSVAPESPRYLCLKGRTSDALQIMEKVASANQTKLPPGALISGRSGDKDEESAPSPSDEMSPLLPSLDEKSKKSISGFSSFFMLFSSKLIKTTMLLWILFFGDSFSYYGIILLTSKLSSNQSGCFQSLHSTRNLQGADLYSNAFITSMAELPGLFLSAILVDRVGRKQSMAIMFGLAFIFLLPLLAHQPSVLTTFLLFGARMNAMGTFTVASIYSPELYPTSVRTTGAGVASAIGRIGGMVCPLVAVGLVNACHQTAAVALFLVAIVVSIICIQFFPYDTKGRELSDTS</sequence>
<keyword evidence="4 7" id="KW-1133">Transmembrane helix</keyword>
<evidence type="ECO:0000256" key="1">
    <source>
        <dbReference type="ARBA" id="ARBA00004141"/>
    </source>
</evidence>
<proteinExistence type="predicted"/>
<name>A0A6A3BUV3_HIBSY</name>
<protein>
    <submittedName>
        <fullName evidence="9">Organic cation/carnitine transporter 7</fullName>
    </submittedName>
</protein>
<evidence type="ECO:0000259" key="8">
    <source>
        <dbReference type="PROSITE" id="PS50850"/>
    </source>
</evidence>
<dbReference type="AlphaFoldDB" id="A0A6A3BUV3"/>
<evidence type="ECO:0000313" key="9">
    <source>
        <dbReference type="EMBL" id="KAE8718782.1"/>
    </source>
</evidence>
<organism evidence="9 10">
    <name type="scientific">Hibiscus syriacus</name>
    <name type="common">Rose of Sharon</name>
    <dbReference type="NCBI Taxonomy" id="106335"/>
    <lineage>
        <taxon>Eukaryota</taxon>
        <taxon>Viridiplantae</taxon>
        <taxon>Streptophyta</taxon>
        <taxon>Embryophyta</taxon>
        <taxon>Tracheophyta</taxon>
        <taxon>Spermatophyta</taxon>
        <taxon>Magnoliopsida</taxon>
        <taxon>eudicotyledons</taxon>
        <taxon>Gunneridae</taxon>
        <taxon>Pentapetalae</taxon>
        <taxon>rosids</taxon>
        <taxon>malvids</taxon>
        <taxon>Malvales</taxon>
        <taxon>Malvaceae</taxon>
        <taxon>Malvoideae</taxon>
        <taxon>Hibiscus</taxon>
    </lineage>
</organism>
<gene>
    <name evidence="9" type="ORF">F3Y22_tig00109991pilonHSYRG00088</name>
</gene>
<feature type="transmembrane region" description="Helical" evidence="7">
    <location>
        <begin position="233"/>
        <end position="254"/>
    </location>
</feature>
<dbReference type="InterPro" id="IPR005828">
    <property type="entry name" value="MFS_sugar_transport-like"/>
</dbReference>
<dbReference type="EMBL" id="VEPZ02000800">
    <property type="protein sequence ID" value="KAE8718782.1"/>
    <property type="molecule type" value="Genomic_DNA"/>
</dbReference>
<dbReference type="Proteomes" id="UP000436088">
    <property type="component" value="Unassembled WGS sequence"/>
</dbReference>
<comment type="subcellular location">
    <subcellularLocation>
        <location evidence="1">Membrane</location>
        <topology evidence="1">Multi-pass membrane protein</topology>
    </subcellularLocation>
</comment>
<dbReference type="Gene3D" id="1.20.1250.20">
    <property type="entry name" value="MFS general substrate transporter like domains"/>
    <property type="match status" value="1"/>
</dbReference>
<feature type="transmembrane region" description="Helical" evidence="7">
    <location>
        <begin position="107"/>
        <end position="134"/>
    </location>
</feature>
<feature type="transmembrane region" description="Helical" evidence="7">
    <location>
        <begin position="503"/>
        <end position="527"/>
    </location>
</feature>
<feature type="transmembrane region" description="Helical" evidence="7">
    <location>
        <begin position="260"/>
        <end position="281"/>
    </location>
</feature>
<evidence type="ECO:0000256" key="4">
    <source>
        <dbReference type="ARBA" id="ARBA00022989"/>
    </source>
</evidence>
<feature type="transmembrane region" description="Helical" evidence="7">
    <location>
        <begin position="533"/>
        <end position="553"/>
    </location>
</feature>
<dbReference type="FunFam" id="1.20.1250.20:FF:000232">
    <property type="entry name" value="Organic cation/carnitine transporter 7"/>
    <property type="match status" value="1"/>
</dbReference>
<dbReference type="GO" id="GO:0016020">
    <property type="term" value="C:membrane"/>
    <property type="evidence" value="ECO:0007669"/>
    <property type="project" value="UniProtKB-SubCell"/>
</dbReference>
<keyword evidence="10" id="KW-1185">Reference proteome</keyword>
<reference evidence="9" key="1">
    <citation type="submission" date="2019-09" db="EMBL/GenBank/DDBJ databases">
        <title>Draft genome information of white flower Hibiscus syriacus.</title>
        <authorList>
            <person name="Kim Y.-M."/>
        </authorList>
    </citation>
    <scope>NUCLEOTIDE SEQUENCE [LARGE SCALE GENOMIC DNA]</scope>
    <source>
        <strain evidence="9">YM2019G1</strain>
    </source>
</reference>
<dbReference type="GO" id="GO:0022857">
    <property type="term" value="F:transmembrane transporter activity"/>
    <property type="evidence" value="ECO:0007669"/>
    <property type="project" value="InterPro"/>
</dbReference>
<feature type="region of interest" description="Disordered" evidence="6">
    <location>
        <begin position="312"/>
        <end position="342"/>
    </location>
</feature>
<evidence type="ECO:0000256" key="6">
    <source>
        <dbReference type="SAM" id="MobiDB-lite"/>
    </source>
</evidence>
<keyword evidence="2" id="KW-0813">Transport</keyword>
<feature type="transmembrane region" description="Helical" evidence="7">
    <location>
        <begin position="371"/>
        <end position="390"/>
    </location>
</feature>
<evidence type="ECO:0000256" key="5">
    <source>
        <dbReference type="ARBA" id="ARBA00023136"/>
    </source>
</evidence>
<dbReference type="PROSITE" id="PS50850">
    <property type="entry name" value="MFS"/>
    <property type="match status" value="1"/>
</dbReference>
<feature type="compositionally biased region" description="Low complexity" evidence="6">
    <location>
        <begin position="1"/>
        <end position="11"/>
    </location>
</feature>
<evidence type="ECO:0000256" key="3">
    <source>
        <dbReference type="ARBA" id="ARBA00022692"/>
    </source>
</evidence>
<feature type="transmembrane region" description="Helical" evidence="7">
    <location>
        <begin position="146"/>
        <end position="164"/>
    </location>
</feature>
<feature type="domain" description="Major facilitator superfamily (MFS) profile" evidence="8">
    <location>
        <begin position="109"/>
        <end position="558"/>
    </location>
</feature>
<feature type="transmembrane region" description="Helical" evidence="7">
    <location>
        <begin position="176"/>
        <end position="194"/>
    </location>
</feature>
<dbReference type="InterPro" id="IPR036259">
    <property type="entry name" value="MFS_trans_sf"/>
</dbReference>
<dbReference type="Pfam" id="PF00083">
    <property type="entry name" value="Sugar_tr"/>
    <property type="match status" value="1"/>
</dbReference>
<evidence type="ECO:0000256" key="2">
    <source>
        <dbReference type="ARBA" id="ARBA00022448"/>
    </source>
</evidence>
<dbReference type="PANTHER" id="PTHR23511:SF44">
    <property type="entry name" value="MAJOR FACILITATOR, SUGAR TRANSPORTER, MAJOR FACILITATOR SUPERFAMILY"/>
    <property type="match status" value="1"/>
</dbReference>
<feature type="transmembrane region" description="Helical" evidence="7">
    <location>
        <begin position="416"/>
        <end position="438"/>
    </location>
</feature>
<dbReference type="PANTHER" id="PTHR23511">
    <property type="entry name" value="SYNAPTIC VESICLE GLYCOPROTEIN 2"/>
    <property type="match status" value="1"/>
</dbReference>
<accession>A0A6A3BUV3</accession>
<feature type="region of interest" description="Disordered" evidence="6">
    <location>
        <begin position="1"/>
        <end position="21"/>
    </location>
</feature>